<feature type="compositionally biased region" description="Low complexity" evidence="3">
    <location>
        <begin position="9"/>
        <end position="19"/>
    </location>
</feature>
<dbReference type="GO" id="GO:0003779">
    <property type="term" value="F:actin binding"/>
    <property type="evidence" value="ECO:0007669"/>
    <property type="project" value="InterPro"/>
</dbReference>
<feature type="coiled-coil region" evidence="2">
    <location>
        <begin position="446"/>
        <end position="516"/>
    </location>
</feature>
<evidence type="ECO:0000259" key="5">
    <source>
        <dbReference type="PROSITE" id="PS51444"/>
    </source>
</evidence>
<dbReference type="GO" id="GO:0043332">
    <property type="term" value="C:mating projection tip"/>
    <property type="evidence" value="ECO:0007669"/>
    <property type="project" value="TreeGrafter"/>
</dbReference>
<dbReference type="GO" id="GO:1903475">
    <property type="term" value="P:mitotic actomyosin contractile ring assembly"/>
    <property type="evidence" value="ECO:0007669"/>
    <property type="project" value="TreeGrafter"/>
</dbReference>
<gene>
    <name evidence="6" type="ORF">G6F64_006427</name>
</gene>
<evidence type="ECO:0000256" key="3">
    <source>
        <dbReference type="SAM" id="MobiDB-lite"/>
    </source>
</evidence>
<evidence type="ECO:0000313" key="7">
    <source>
        <dbReference type="Proteomes" id="UP000716291"/>
    </source>
</evidence>
<dbReference type="PRINTS" id="PR01217">
    <property type="entry name" value="PRICHEXTENSN"/>
</dbReference>
<dbReference type="InterPro" id="IPR014768">
    <property type="entry name" value="GBD/FH3_dom"/>
</dbReference>
<dbReference type="InterPro" id="IPR042201">
    <property type="entry name" value="FH2_Formin_sf"/>
</dbReference>
<dbReference type="InterPro" id="IPR051661">
    <property type="entry name" value="Actin_filament_regulator"/>
</dbReference>
<proteinExistence type="inferred from homology"/>
<dbReference type="InterPro" id="IPR015425">
    <property type="entry name" value="FH2_Formin"/>
</dbReference>
<dbReference type="Pfam" id="PF06371">
    <property type="entry name" value="Drf_GBD"/>
    <property type="match status" value="1"/>
</dbReference>
<dbReference type="GO" id="GO:0051017">
    <property type="term" value="P:actin filament bundle assembly"/>
    <property type="evidence" value="ECO:0007669"/>
    <property type="project" value="TreeGrafter"/>
</dbReference>
<organism evidence="6 7">
    <name type="scientific">Rhizopus oryzae</name>
    <name type="common">Mucormycosis agent</name>
    <name type="synonym">Rhizopus arrhizus var. delemar</name>
    <dbReference type="NCBI Taxonomy" id="64495"/>
    <lineage>
        <taxon>Eukaryota</taxon>
        <taxon>Fungi</taxon>
        <taxon>Fungi incertae sedis</taxon>
        <taxon>Mucoromycota</taxon>
        <taxon>Mucoromycotina</taxon>
        <taxon>Mucoromycetes</taxon>
        <taxon>Mucorales</taxon>
        <taxon>Mucorineae</taxon>
        <taxon>Rhizopodaceae</taxon>
        <taxon>Rhizopus</taxon>
    </lineage>
</organism>
<comment type="similarity">
    <text evidence="1">Belongs to the formin homology family. BNI1 subfamily.</text>
</comment>
<dbReference type="SUPFAM" id="SSF48371">
    <property type="entry name" value="ARM repeat"/>
    <property type="match status" value="1"/>
</dbReference>
<dbReference type="SMART" id="SM01139">
    <property type="entry name" value="Drf_FH3"/>
    <property type="match status" value="1"/>
</dbReference>
<dbReference type="SMART" id="SM00498">
    <property type="entry name" value="FH2"/>
    <property type="match status" value="1"/>
</dbReference>
<dbReference type="InterPro" id="IPR010472">
    <property type="entry name" value="FH3_dom"/>
</dbReference>
<feature type="compositionally biased region" description="Basic residues" evidence="3">
    <location>
        <begin position="563"/>
        <end position="574"/>
    </location>
</feature>
<dbReference type="SUPFAM" id="SSF101447">
    <property type="entry name" value="Formin homology 2 domain (FH2 domain)"/>
    <property type="match status" value="1"/>
</dbReference>
<dbReference type="GO" id="GO:0031267">
    <property type="term" value="F:small GTPase binding"/>
    <property type="evidence" value="ECO:0007669"/>
    <property type="project" value="InterPro"/>
</dbReference>
<feature type="compositionally biased region" description="Pro residues" evidence="3">
    <location>
        <begin position="668"/>
        <end position="678"/>
    </location>
</feature>
<evidence type="ECO:0000256" key="1">
    <source>
        <dbReference type="ARBA" id="ARBA00037935"/>
    </source>
</evidence>
<dbReference type="InterPro" id="IPR011989">
    <property type="entry name" value="ARM-like"/>
</dbReference>
<accession>A0A9P6X8Q3</accession>
<evidence type="ECO:0008006" key="8">
    <source>
        <dbReference type="Google" id="ProtNLM"/>
    </source>
</evidence>
<dbReference type="EMBL" id="JAANQT010000857">
    <property type="protein sequence ID" value="KAG1307933.1"/>
    <property type="molecule type" value="Genomic_DNA"/>
</dbReference>
<dbReference type="GO" id="GO:0005938">
    <property type="term" value="C:cell cortex"/>
    <property type="evidence" value="ECO:0007669"/>
    <property type="project" value="UniProtKB-ARBA"/>
</dbReference>
<dbReference type="PANTHER" id="PTHR47102:SF2">
    <property type="entry name" value="PROTEIN BNI1"/>
    <property type="match status" value="1"/>
</dbReference>
<dbReference type="GO" id="GO:0015629">
    <property type="term" value="C:actin cytoskeleton"/>
    <property type="evidence" value="ECO:0007669"/>
    <property type="project" value="UniProtKB-ARBA"/>
</dbReference>
<dbReference type="Pfam" id="PF06367">
    <property type="entry name" value="Drf_FH3"/>
    <property type="match status" value="1"/>
</dbReference>
<dbReference type="InterPro" id="IPR010473">
    <property type="entry name" value="GTPase-bd"/>
</dbReference>
<feature type="coiled-coil region" evidence="2">
    <location>
        <begin position="1051"/>
        <end position="1078"/>
    </location>
</feature>
<dbReference type="InterPro" id="IPR016024">
    <property type="entry name" value="ARM-type_fold"/>
</dbReference>
<protein>
    <recommendedName>
        <fullName evidence="8">GBD/FH3 domain-containing protein</fullName>
    </recommendedName>
</protein>
<dbReference type="Gene3D" id="6.10.30.50">
    <property type="match status" value="1"/>
</dbReference>
<feature type="region of interest" description="Disordered" evidence="3">
    <location>
        <begin position="558"/>
        <end position="606"/>
    </location>
</feature>
<dbReference type="Proteomes" id="UP000716291">
    <property type="component" value="Unassembled WGS sequence"/>
</dbReference>
<evidence type="ECO:0000256" key="2">
    <source>
        <dbReference type="SAM" id="Coils"/>
    </source>
</evidence>
<keyword evidence="2" id="KW-0175">Coiled coil</keyword>
<sequence>MSFFKSKKNNNSNNNSNKNHQQIDTKLTSESSLSSPISPLTSLKDKPTNEEIDRLFEQAATRLNLNTKDASVRSLPFDKKWFILCHENALTSIHTTDIMNELTPLYYIHAITKRESKWEVRCKLVSDLSVRLRTMPIRWAQEFIEKNGIRTLCEELSAINRINARNQKECQLEFEIIKCLRQLFSNYYGIQQVISDPYYIIQLTQSILSPSISTQRLVCDALTFMCYFEQPKGHSIVMQGMENIKEHKNDYGPFDSWLKSLYSILDKKDDLFFTASQEITADISITEHALANLLLINAIVDPDTVQDRETRIILRNQLYQGGLDGVLAKFKLFKNELMNLKLEEFKELEDSDQIAHMIVGNTSDPSETLDKIVRSISGTKAYDYLQKLLQNLLLIQSDSSETKNRYYQLIEHFISQVTMDRNNEFSLNYGVTVKDLIAKFVDEDELEAALQEMDELREITAKALEREAALKLQIDLKADGLVGQLRLKNEALERSLRIANQTNAVLQQRLDDIELDHKRTLESMDSQIQRLYETVNILVQRNQYTQPSEPFDVIKSKIDKKIDKPKHKIPRKQLSKYTKPVGTTKDLHSHLPTPSPSPDHLTKQPISDSAVDLKPSLKGTVPQTVMDHSAAPLGSPEIVTAPSSTPLPSPPPPPPPPPPSVLPSSLCGPPPPPPPPLLPSLSPSSTAGPPPPPPPPPVSTCSPSGPPVPPPPPLSAGSPTSPPSSNQPKQKLKFVEWEKIHRRQLSETIWEHLEDDKEDEELFNQQSIVSKLVNAEVFTEIEKSFVQKPVMKKKMRKVADVVELLDPKKAHNMSIFLTGLPKGFEIHQIANYVMEMSPLIETEHVLENLLKFAPGQEEVASLKAYSGDKSKLSKPDQLVWEMIQIEQFKERVGCLLYKTLFWDTIESIEKLVDTKSTNNSSNTLLHFIIETIEKSFPKLVGFLNELKDCEEASKVNKTEVMADFNSIKHGLKQFDVLMSDDIFTRAIKQFQKEAENKLSQVETLQVKTEESYQKVVCFYGENVKGIQPDEFFKIFYTFTSSWQKCTNDLILAKQTKERIEAQKKLESERRNQNRLNNKGGKGIDMSDYTINTQHDIGIETLYAKLLMSPRREYKTRQKRPQQLNPIKSSELNPLELLESIYL</sequence>
<dbReference type="Gene3D" id="1.10.238.150">
    <property type="entry name" value="Formin, FH3 diaphanous domain"/>
    <property type="match status" value="1"/>
</dbReference>
<dbReference type="Gene3D" id="1.25.10.10">
    <property type="entry name" value="Leucine-rich Repeat Variant"/>
    <property type="match status" value="1"/>
</dbReference>
<dbReference type="AlphaFoldDB" id="A0A9P6X8Q3"/>
<dbReference type="Pfam" id="PF02181">
    <property type="entry name" value="FH2"/>
    <property type="match status" value="1"/>
</dbReference>
<dbReference type="GO" id="GO:0051016">
    <property type="term" value="P:barbed-end actin filament capping"/>
    <property type="evidence" value="ECO:0007669"/>
    <property type="project" value="TreeGrafter"/>
</dbReference>
<dbReference type="PANTHER" id="PTHR47102">
    <property type="entry name" value="PROTEIN BNI1"/>
    <property type="match status" value="1"/>
</dbReference>
<feature type="region of interest" description="Disordered" evidence="3">
    <location>
        <begin position="1"/>
        <end position="45"/>
    </location>
</feature>
<dbReference type="SMART" id="SM01140">
    <property type="entry name" value="Drf_GBD"/>
    <property type="match status" value="1"/>
</dbReference>
<evidence type="ECO:0000313" key="6">
    <source>
        <dbReference type="EMBL" id="KAG1307933.1"/>
    </source>
</evidence>
<keyword evidence="7" id="KW-1185">Reference proteome</keyword>
<comment type="caution">
    <text evidence="6">The sequence shown here is derived from an EMBL/GenBank/DDBJ whole genome shotgun (WGS) entry which is preliminary data.</text>
</comment>
<reference evidence="6" key="1">
    <citation type="journal article" date="2020" name="Microb. Genom.">
        <title>Genetic diversity of clinical and environmental Mucorales isolates obtained from an investigation of mucormycosis cases among solid organ transplant recipients.</title>
        <authorList>
            <person name="Nguyen M.H."/>
            <person name="Kaul D."/>
            <person name="Muto C."/>
            <person name="Cheng S.J."/>
            <person name="Richter R.A."/>
            <person name="Bruno V.M."/>
            <person name="Liu G."/>
            <person name="Beyhan S."/>
            <person name="Sundermann A.J."/>
            <person name="Mounaud S."/>
            <person name="Pasculle A.W."/>
            <person name="Nierman W.C."/>
            <person name="Driscoll E."/>
            <person name="Cumbie R."/>
            <person name="Clancy C.J."/>
            <person name="Dupont C.L."/>
        </authorList>
    </citation>
    <scope>NUCLEOTIDE SEQUENCE</scope>
    <source>
        <strain evidence="6">GL11</strain>
    </source>
</reference>
<feature type="region of interest" description="Disordered" evidence="3">
    <location>
        <begin position="627"/>
        <end position="731"/>
    </location>
</feature>
<dbReference type="PROSITE" id="PS51444">
    <property type="entry name" value="FH2"/>
    <property type="match status" value="1"/>
</dbReference>
<dbReference type="PROSITE" id="PS51232">
    <property type="entry name" value="GBD_FH3"/>
    <property type="match status" value="1"/>
</dbReference>
<name>A0A9P6X8Q3_RHIOR</name>
<dbReference type="Gene3D" id="1.20.58.2220">
    <property type="entry name" value="Formin, FH2 domain"/>
    <property type="match status" value="2"/>
</dbReference>
<feature type="domain" description="GBD/FH3" evidence="4">
    <location>
        <begin position="44"/>
        <end position="425"/>
    </location>
</feature>
<feature type="domain" description="FH2" evidence="5">
    <location>
        <begin position="722"/>
        <end position="1142"/>
    </location>
</feature>
<dbReference type="GO" id="GO:0032153">
    <property type="term" value="C:cell division site"/>
    <property type="evidence" value="ECO:0007669"/>
    <property type="project" value="TreeGrafter"/>
</dbReference>
<feature type="compositionally biased region" description="Pro residues" evidence="3">
    <location>
        <begin position="645"/>
        <end position="661"/>
    </location>
</feature>
<evidence type="ECO:0000259" key="4">
    <source>
        <dbReference type="PROSITE" id="PS51232"/>
    </source>
</evidence>
<feature type="compositionally biased region" description="Low complexity" evidence="3">
    <location>
        <begin position="28"/>
        <end position="42"/>
    </location>
</feature>
<feature type="compositionally biased region" description="Pro residues" evidence="3">
    <location>
        <begin position="688"/>
        <end position="714"/>
    </location>
</feature>